<protein>
    <submittedName>
        <fullName evidence="6">Uncharacterized protein</fullName>
    </submittedName>
</protein>
<evidence type="ECO:0000256" key="2">
    <source>
        <dbReference type="ARBA" id="ARBA00022490"/>
    </source>
</evidence>
<evidence type="ECO:0000256" key="4">
    <source>
        <dbReference type="ARBA" id="ARBA00022737"/>
    </source>
</evidence>
<dbReference type="EMBL" id="MPUH01000924">
    <property type="protein sequence ID" value="OMJ72163.1"/>
    <property type="molecule type" value="Genomic_DNA"/>
</dbReference>
<dbReference type="PROSITE" id="PS51450">
    <property type="entry name" value="LRR"/>
    <property type="match status" value="4"/>
</dbReference>
<accession>A0A1R2B5U6</accession>
<dbReference type="SUPFAM" id="SSF52058">
    <property type="entry name" value="L domain-like"/>
    <property type="match status" value="1"/>
</dbReference>
<comment type="subcellular location">
    <subcellularLocation>
        <location evidence="1">Cytoplasm</location>
    </subcellularLocation>
</comment>
<proteinExistence type="predicted"/>
<evidence type="ECO:0000256" key="3">
    <source>
        <dbReference type="ARBA" id="ARBA00022614"/>
    </source>
</evidence>
<keyword evidence="4" id="KW-0677">Repeat</keyword>
<dbReference type="GO" id="GO:0005737">
    <property type="term" value="C:cytoplasm"/>
    <property type="evidence" value="ECO:0007669"/>
    <property type="project" value="UniProtKB-SubCell"/>
</dbReference>
<dbReference type="SMART" id="SM00365">
    <property type="entry name" value="LRR_SD22"/>
    <property type="match status" value="3"/>
</dbReference>
<evidence type="ECO:0000313" key="6">
    <source>
        <dbReference type="EMBL" id="OMJ72163.1"/>
    </source>
</evidence>
<dbReference type="PANTHER" id="PTHR22710">
    <property type="entry name" value="X-RAY RADIATION RESISTANCE ASSOCIATED PROTEIN 1 XRRA1"/>
    <property type="match status" value="1"/>
</dbReference>
<evidence type="ECO:0000313" key="7">
    <source>
        <dbReference type="Proteomes" id="UP000187209"/>
    </source>
</evidence>
<dbReference type="AlphaFoldDB" id="A0A1R2B5U6"/>
<organism evidence="6 7">
    <name type="scientific">Stentor coeruleus</name>
    <dbReference type="NCBI Taxonomy" id="5963"/>
    <lineage>
        <taxon>Eukaryota</taxon>
        <taxon>Sar</taxon>
        <taxon>Alveolata</taxon>
        <taxon>Ciliophora</taxon>
        <taxon>Postciliodesmatophora</taxon>
        <taxon>Heterotrichea</taxon>
        <taxon>Heterotrichida</taxon>
        <taxon>Stentoridae</taxon>
        <taxon>Stentor</taxon>
    </lineage>
</organism>
<evidence type="ECO:0000256" key="1">
    <source>
        <dbReference type="ARBA" id="ARBA00004496"/>
    </source>
</evidence>
<dbReference type="Gene3D" id="3.80.10.10">
    <property type="entry name" value="Ribonuclease Inhibitor"/>
    <property type="match status" value="2"/>
</dbReference>
<dbReference type="OrthoDB" id="294180at2759"/>
<dbReference type="Pfam" id="PF00560">
    <property type="entry name" value="LRR_1"/>
    <property type="match status" value="1"/>
</dbReference>
<reference evidence="6 7" key="1">
    <citation type="submission" date="2016-11" db="EMBL/GenBank/DDBJ databases">
        <title>The macronuclear genome of Stentor coeruleus: a giant cell with tiny introns.</title>
        <authorList>
            <person name="Slabodnick M."/>
            <person name="Ruby J.G."/>
            <person name="Reiff S.B."/>
            <person name="Swart E.C."/>
            <person name="Gosai S."/>
            <person name="Prabakaran S."/>
            <person name="Witkowska E."/>
            <person name="Larue G.E."/>
            <person name="Fisher S."/>
            <person name="Freeman R.M."/>
            <person name="Gunawardena J."/>
            <person name="Chu W."/>
            <person name="Stover N.A."/>
            <person name="Gregory B.D."/>
            <person name="Nowacki M."/>
            <person name="Derisi J."/>
            <person name="Roy S.W."/>
            <person name="Marshall W.F."/>
            <person name="Sood P."/>
        </authorList>
    </citation>
    <scope>NUCLEOTIDE SEQUENCE [LARGE SCALE GENOMIC DNA]</scope>
    <source>
        <strain evidence="6">WM001</strain>
    </source>
</reference>
<comment type="caution">
    <text evidence="6">The sequence shown here is derived from an EMBL/GenBank/DDBJ whole genome shotgun (WGS) entry which is preliminary data.</text>
</comment>
<keyword evidence="7" id="KW-1185">Reference proteome</keyword>
<feature type="region of interest" description="Disordered" evidence="5">
    <location>
        <begin position="467"/>
        <end position="517"/>
    </location>
</feature>
<dbReference type="PANTHER" id="PTHR22710:SF2">
    <property type="entry name" value="X-RAY RADIATION RESISTANCE-ASSOCIATED PROTEIN 1"/>
    <property type="match status" value="1"/>
</dbReference>
<keyword evidence="2" id="KW-0963">Cytoplasm</keyword>
<sequence length="534" mass="61186">MAISSTVFSQSRTTRSNERLNSFPIRVHDLNAEVQPTKIKRIRNLRKNPFNNFYKETPQSFKAKPYNKTLDGFLLVELCKIENPSEAIIAKLNGQGISDVAEEHLKYFTNLTQLDLSDNLIKMEKLSSLESLTQLNLMCNKITSIPVLQFPAFRCLEHLNLSFNKIHATNIVNLCVLNKLETLDLSSNELCTLPEDLSGFKCLKELNIADNAFSTDSVLFSASLLFKSLSTIKHLQKLNMSRNKLRGIHSECLLETSFGHLKELDFSYNWVDSHENMLYVIKFKNLQVLIVTKNPFTQTKEVNELENILSAELGCTVIYEDLFGKKKSKAPYARPIAYITQDYTAAIKNQLFGVELSKDMGALGMSEIDFQNHDDDVFPPALEAQTYKDIYTPSNDMGSSRPNKEKPLFFVTETEGAGDPTKVKQPRSKLEEFRLMAKILLSDNKEYAKAYDLQTAYRQLRHMVKHPITYQNKKSTEKISSSNNSRNRSVNKRSNERSKEIEVPQKQQIEAPQRQEIDYISDELEKFANRMRSV</sequence>
<dbReference type="InterPro" id="IPR001611">
    <property type="entry name" value="Leu-rich_rpt"/>
</dbReference>
<feature type="compositionally biased region" description="Basic and acidic residues" evidence="5">
    <location>
        <begin position="493"/>
        <end position="503"/>
    </location>
</feature>
<dbReference type="InterPro" id="IPR032675">
    <property type="entry name" value="LRR_dom_sf"/>
</dbReference>
<dbReference type="GO" id="GO:0005634">
    <property type="term" value="C:nucleus"/>
    <property type="evidence" value="ECO:0007669"/>
    <property type="project" value="TreeGrafter"/>
</dbReference>
<gene>
    <name evidence="6" type="ORF">SteCoe_29454</name>
</gene>
<keyword evidence="3" id="KW-0433">Leucine-rich repeat</keyword>
<dbReference type="SMART" id="SM00369">
    <property type="entry name" value="LRR_TYP"/>
    <property type="match status" value="3"/>
</dbReference>
<name>A0A1R2B5U6_9CILI</name>
<evidence type="ECO:0000256" key="5">
    <source>
        <dbReference type="SAM" id="MobiDB-lite"/>
    </source>
</evidence>
<dbReference type="Pfam" id="PF13855">
    <property type="entry name" value="LRR_8"/>
    <property type="match status" value="1"/>
</dbReference>
<dbReference type="Proteomes" id="UP000187209">
    <property type="component" value="Unassembled WGS sequence"/>
</dbReference>
<dbReference type="InterPro" id="IPR003591">
    <property type="entry name" value="Leu-rich_rpt_typical-subtyp"/>
</dbReference>